<evidence type="ECO:0000313" key="2">
    <source>
        <dbReference type="Proteomes" id="UP001152795"/>
    </source>
</evidence>
<reference evidence="1" key="1">
    <citation type="submission" date="2020-04" db="EMBL/GenBank/DDBJ databases">
        <authorList>
            <person name="Alioto T."/>
            <person name="Alioto T."/>
            <person name="Gomez Garrido J."/>
        </authorList>
    </citation>
    <scope>NUCLEOTIDE SEQUENCE</scope>
    <source>
        <strain evidence="1">A484AB</strain>
    </source>
</reference>
<dbReference type="AlphaFoldDB" id="A0A6S7G9K8"/>
<accession>A0A6S7G9K8</accession>
<organism evidence="1 2">
    <name type="scientific">Paramuricea clavata</name>
    <name type="common">Red gorgonian</name>
    <name type="synonym">Violescent sea-whip</name>
    <dbReference type="NCBI Taxonomy" id="317549"/>
    <lineage>
        <taxon>Eukaryota</taxon>
        <taxon>Metazoa</taxon>
        <taxon>Cnidaria</taxon>
        <taxon>Anthozoa</taxon>
        <taxon>Octocorallia</taxon>
        <taxon>Malacalcyonacea</taxon>
        <taxon>Plexauridae</taxon>
        <taxon>Paramuricea</taxon>
    </lineage>
</organism>
<proteinExistence type="predicted"/>
<keyword evidence="2" id="KW-1185">Reference proteome</keyword>
<protein>
    <submittedName>
        <fullName evidence="1">Uncharacterized protein</fullName>
    </submittedName>
</protein>
<dbReference type="Proteomes" id="UP001152795">
    <property type="component" value="Unassembled WGS sequence"/>
</dbReference>
<dbReference type="OrthoDB" id="10040707at2759"/>
<name>A0A6S7G9K8_PARCT</name>
<dbReference type="EMBL" id="CACRXK020001193">
    <property type="protein sequence ID" value="CAB3987553.1"/>
    <property type="molecule type" value="Genomic_DNA"/>
</dbReference>
<gene>
    <name evidence="1" type="ORF">PACLA_8A004778</name>
</gene>
<evidence type="ECO:0000313" key="1">
    <source>
        <dbReference type="EMBL" id="CAB3987553.1"/>
    </source>
</evidence>
<sequence>MAILTNFSSTRIYQAYPPALSQNGAMRATKKADHVACLEDLVPFQESTIHPSVQATIFDGSVILNMLRPGAAKTFLDYARQVFLPYIVSQLEHVERIDVIWDQ</sequence>
<comment type="caution">
    <text evidence="1">The sequence shown here is derived from an EMBL/GenBank/DDBJ whole genome shotgun (WGS) entry which is preliminary data.</text>
</comment>